<evidence type="ECO:0000313" key="16">
    <source>
        <dbReference type="Proteomes" id="UP000623509"/>
    </source>
</evidence>
<keyword evidence="3 9" id="KW-0813">Transport</keyword>
<dbReference type="InterPro" id="IPR058781">
    <property type="entry name" value="HH_AprE-like"/>
</dbReference>
<keyword evidence="7 9" id="KW-1133">Transmembrane helix</keyword>
<keyword evidence="10" id="KW-0175">Coiled coil</keyword>
<accession>A0A272EPW9</accession>
<dbReference type="EMBL" id="NMRN01000047">
    <property type="protein sequence ID" value="PAS92111.1"/>
    <property type="molecule type" value="Genomic_DNA"/>
</dbReference>
<evidence type="ECO:0000313" key="15">
    <source>
        <dbReference type="Proteomes" id="UP000216107"/>
    </source>
</evidence>
<feature type="coiled-coil region" evidence="10">
    <location>
        <begin position="241"/>
        <end position="297"/>
    </location>
</feature>
<dbReference type="GO" id="GO:0015031">
    <property type="term" value="P:protein transport"/>
    <property type="evidence" value="ECO:0007669"/>
    <property type="project" value="InterPro"/>
</dbReference>
<reference evidence="14 15" key="2">
    <citation type="submission" date="2017-07" db="EMBL/GenBank/DDBJ databases">
        <title>Candidatus Dactylopiibacterium carminicum, a nitrogen-fixing symbiont of the cochineal insect Dactylopius coccus and Dactylopius opuntiae (Hemiptera: Coccoidea: Dactylopiidae).</title>
        <authorList>
            <person name="Vera A."/>
        </authorList>
    </citation>
    <scope>NUCLEOTIDE SEQUENCE [LARGE SCALE GENOMIC DNA]</scope>
    <source>
        <strain evidence="14 15">NFDCM</strain>
    </source>
</reference>
<dbReference type="NCBIfam" id="TIGR01843">
    <property type="entry name" value="type_I_hlyD"/>
    <property type="match status" value="1"/>
</dbReference>
<dbReference type="InterPro" id="IPR010129">
    <property type="entry name" value="T1SS_HlyD"/>
</dbReference>
<dbReference type="Gene3D" id="2.40.30.170">
    <property type="match status" value="1"/>
</dbReference>
<comment type="similarity">
    <text evidence="2 9">Belongs to the membrane fusion protein (MFP) (TC 8.A.1) family.</text>
</comment>
<dbReference type="InterPro" id="IPR058982">
    <property type="entry name" value="Beta-barrel_AprE"/>
</dbReference>
<reference evidence="13 16" key="1">
    <citation type="submission" date="2016-08" db="EMBL/GenBank/DDBJ databases">
        <title>Candidatus Dactylopiibacterium carminicum genome sequence.</title>
        <authorList>
            <person name="Ramirez-Puebla S.T."/>
            <person name="Ormeno-Orrillo E."/>
            <person name="Vera-Ponce De Leon A."/>
            <person name="Luis L."/>
            <person name="Sanchez-Flores A."/>
            <person name="Monica R."/>
            <person name="Martinez-Romero E."/>
        </authorList>
    </citation>
    <scope>NUCLEOTIDE SEQUENCE [LARGE SCALE GENOMIC DNA]</scope>
    <source>
        <strain evidence="13">END1</strain>
    </source>
</reference>
<organism evidence="14 15">
    <name type="scientific">Candidatus Dactylopiibacterium carminicum</name>
    <dbReference type="NCBI Taxonomy" id="857335"/>
    <lineage>
        <taxon>Bacteria</taxon>
        <taxon>Pseudomonadati</taxon>
        <taxon>Pseudomonadota</taxon>
        <taxon>Betaproteobacteria</taxon>
        <taxon>Rhodocyclales</taxon>
        <taxon>Rhodocyclaceae</taxon>
        <taxon>Candidatus Dactylopiibacterium</taxon>
    </lineage>
</organism>
<evidence type="ECO:0000256" key="5">
    <source>
        <dbReference type="ARBA" id="ARBA00022519"/>
    </source>
</evidence>
<evidence type="ECO:0000313" key="14">
    <source>
        <dbReference type="EMBL" id="PAS92111.1"/>
    </source>
</evidence>
<comment type="subcellular location">
    <subcellularLocation>
        <location evidence="1 9">Cell inner membrane</location>
        <topology evidence="1 9">Single-pass membrane protein</topology>
    </subcellularLocation>
</comment>
<evidence type="ECO:0000256" key="1">
    <source>
        <dbReference type="ARBA" id="ARBA00004377"/>
    </source>
</evidence>
<dbReference type="Proteomes" id="UP000216107">
    <property type="component" value="Unassembled WGS sequence"/>
</dbReference>
<dbReference type="RefSeq" id="WP_095525408.1">
    <property type="nucleotide sequence ID" value="NZ_MDUX01000051.1"/>
</dbReference>
<keyword evidence="4 9" id="KW-1003">Cell membrane</keyword>
<dbReference type="SUPFAM" id="SSF111369">
    <property type="entry name" value="HlyD-like secretion proteins"/>
    <property type="match status" value="1"/>
</dbReference>
<evidence type="ECO:0000256" key="9">
    <source>
        <dbReference type="RuleBase" id="RU365093"/>
    </source>
</evidence>
<gene>
    <name evidence="13" type="ORF">BGI27_13570</name>
    <name evidence="14" type="ORF">CGU29_12935</name>
</gene>
<feature type="coiled-coil region" evidence="10">
    <location>
        <begin position="168"/>
        <end position="202"/>
    </location>
</feature>
<dbReference type="Proteomes" id="UP000623509">
    <property type="component" value="Unassembled WGS sequence"/>
</dbReference>
<evidence type="ECO:0000313" key="13">
    <source>
        <dbReference type="EMBL" id="KAF7598368.1"/>
    </source>
</evidence>
<comment type="caution">
    <text evidence="14">The sequence shown here is derived from an EMBL/GenBank/DDBJ whole genome shotgun (WGS) entry which is preliminary data.</text>
</comment>
<dbReference type="Gene3D" id="2.40.50.100">
    <property type="match status" value="1"/>
</dbReference>
<evidence type="ECO:0000256" key="4">
    <source>
        <dbReference type="ARBA" id="ARBA00022475"/>
    </source>
</evidence>
<dbReference type="Pfam" id="PF26002">
    <property type="entry name" value="Beta-barrel_AprE"/>
    <property type="match status" value="1"/>
</dbReference>
<evidence type="ECO:0000259" key="12">
    <source>
        <dbReference type="Pfam" id="PF26002"/>
    </source>
</evidence>
<name>A0A272EPW9_9RHOO</name>
<dbReference type="PANTHER" id="PTHR30386">
    <property type="entry name" value="MEMBRANE FUSION SUBUNIT OF EMRAB-TOLC MULTIDRUG EFFLUX PUMP"/>
    <property type="match status" value="1"/>
</dbReference>
<keyword evidence="16" id="KW-1185">Reference proteome</keyword>
<feature type="domain" description="AprE-like long alpha-helical hairpin" evidence="11">
    <location>
        <begin position="110"/>
        <end position="289"/>
    </location>
</feature>
<dbReference type="InterPro" id="IPR050739">
    <property type="entry name" value="MFP"/>
</dbReference>
<sequence>MLSLISLVQHVHRDHQDFHPPLIRLQHSAPHPQGRRVLWMLLGLLVFLLSWALLGRLDIVAVAEGKLVPATYLKIVQPPEEGIVKEILVHEGETVRAGQTLMRMDALITDADLDAISTEHMRKALQLARIDAELIGKSLQPEVQAPVMLVRETRAQYRANRDALAATLAEEHSRLVKAQQELAAARQQQERLEAVLPHYREQDMAQEKLVKEGFAGGLIGSDKRRERIEKEQELATQGHLIASARASIEQSQKKLKQIEADYLRQLHAERNEAQAQIDKLGKELEKQQHRRELLELKAPQEGVIKDLATHTSGTVVQPGTVLASLVPREEKLKAEVWVSNEDIGFVRPGQPVKLKFAAYTFQKYGMGHGMVEHVSADAQSEEEARDKGLQGSGQSPLRYKALVMLDGGALETDGVKYPLSVGMQTTVEILLGDRTVAEYLLSPVKKAWHEAGRER</sequence>
<dbReference type="OrthoDB" id="9775513at2"/>
<evidence type="ECO:0000256" key="3">
    <source>
        <dbReference type="ARBA" id="ARBA00022448"/>
    </source>
</evidence>
<keyword evidence="8 9" id="KW-0472">Membrane</keyword>
<dbReference type="EMBL" id="MDUX01000051">
    <property type="protein sequence ID" value="KAF7598368.1"/>
    <property type="molecule type" value="Genomic_DNA"/>
</dbReference>
<evidence type="ECO:0000256" key="7">
    <source>
        <dbReference type="ARBA" id="ARBA00022989"/>
    </source>
</evidence>
<protein>
    <recommendedName>
        <fullName evidence="9">Membrane fusion protein (MFP) family protein</fullName>
    </recommendedName>
</protein>
<dbReference type="GO" id="GO:0005886">
    <property type="term" value="C:plasma membrane"/>
    <property type="evidence" value="ECO:0007669"/>
    <property type="project" value="UniProtKB-SubCell"/>
</dbReference>
<evidence type="ECO:0000259" key="11">
    <source>
        <dbReference type="Pfam" id="PF25994"/>
    </source>
</evidence>
<feature type="domain" description="AprE-like beta-barrel" evidence="12">
    <location>
        <begin position="334"/>
        <end position="430"/>
    </location>
</feature>
<evidence type="ECO:0000256" key="10">
    <source>
        <dbReference type="SAM" id="Coils"/>
    </source>
</evidence>
<dbReference type="AlphaFoldDB" id="A0A272EPW9"/>
<evidence type="ECO:0000256" key="2">
    <source>
        <dbReference type="ARBA" id="ARBA00009477"/>
    </source>
</evidence>
<dbReference type="Pfam" id="PF25994">
    <property type="entry name" value="HH_AprE"/>
    <property type="match status" value="1"/>
</dbReference>
<dbReference type="PRINTS" id="PR01490">
    <property type="entry name" value="RTXTOXIND"/>
</dbReference>
<keyword evidence="5 9" id="KW-0997">Cell inner membrane</keyword>
<proteinExistence type="inferred from homology"/>
<evidence type="ECO:0000256" key="6">
    <source>
        <dbReference type="ARBA" id="ARBA00022692"/>
    </source>
</evidence>
<dbReference type="PANTHER" id="PTHR30386:SF27">
    <property type="entry name" value="MEMBRANE FUSION PROTEIN (MFP) FAMILY PROTEIN"/>
    <property type="match status" value="1"/>
</dbReference>
<evidence type="ECO:0000256" key="8">
    <source>
        <dbReference type="ARBA" id="ARBA00023136"/>
    </source>
</evidence>
<feature type="transmembrane region" description="Helical" evidence="9">
    <location>
        <begin position="37"/>
        <end position="54"/>
    </location>
</feature>
<keyword evidence="6 9" id="KW-0812">Transmembrane</keyword>